<feature type="region of interest" description="Disordered" evidence="5">
    <location>
        <begin position="292"/>
        <end position="332"/>
    </location>
</feature>
<dbReference type="Gene3D" id="1.10.220.150">
    <property type="entry name" value="Arf GTPase activating protein"/>
    <property type="match status" value="1"/>
</dbReference>
<dbReference type="GO" id="GO:0005096">
    <property type="term" value="F:GTPase activator activity"/>
    <property type="evidence" value="ECO:0007669"/>
    <property type="project" value="InterPro"/>
</dbReference>
<evidence type="ECO:0000256" key="4">
    <source>
        <dbReference type="ARBA" id="ARBA00022833"/>
    </source>
</evidence>
<feature type="compositionally biased region" description="Low complexity" evidence="5">
    <location>
        <begin position="292"/>
        <end position="309"/>
    </location>
</feature>
<feature type="compositionally biased region" description="Polar residues" evidence="5">
    <location>
        <begin position="310"/>
        <end position="319"/>
    </location>
</feature>
<feature type="compositionally biased region" description="Low complexity" evidence="5">
    <location>
        <begin position="118"/>
        <end position="130"/>
    </location>
</feature>
<dbReference type="EMBL" id="CAQQ02073467">
    <property type="status" value="NOT_ANNOTATED_CDS"/>
    <property type="molecule type" value="Genomic_DNA"/>
</dbReference>
<dbReference type="EMBL" id="CAQQ02073471">
    <property type="status" value="NOT_ANNOTATED_CDS"/>
    <property type="molecule type" value="Genomic_DNA"/>
</dbReference>
<evidence type="ECO:0000256" key="5">
    <source>
        <dbReference type="SAM" id="MobiDB-lite"/>
    </source>
</evidence>
<feature type="compositionally biased region" description="Polar residues" evidence="5">
    <location>
        <begin position="249"/>
        <end position="258"/>
    </location>
</feature>
<evidence type="ECO:0000256" key="1">
    <source>
        <dbReference type="ARBA" id="ARBA00022723"/>
    </source>
</evidence>
<reference evidence="7" key="2">
    <citation type="submission" date="2015-06" db="UniProtKB">
        <authorList>
            <consortium name="EnsemblMetazoa"/>
        </authorList>
    </citation>
    <scope>IDENTIFICATION</scope>
</reference>
<dbReference type="EMBL" id="CAQQ02073465">
    <property type="status" value="NOT_ANNOTATED_CDS"/>
    <property type="molecule type" value="Genomic_DNA"/>
</dbReference>
<dbReference type="Pfam" id="PF01412">
    <property type="entry name" value="ArfGap"/>
    <property type="match status" value="1"/>
</dbReference>
<dbReference type="STRING" id="36166.T1GJ67"/>
<dbReference type="GO" id="GO:0005737">
    <property type="term" value="C:cytoplasm"/>
    <property type="evidence" value="ECO:0007669"/>
    <property type="project" value="TreeGrafter"/>
</dbReference>
<dbReference type="HOGENOM" id="CLU_009711_1_0_1"/>
<keyword evidence="2" id="KW-0677">Repeat</keyword>
<reference evidence="8" key="1">
    <citation type="submission" date="2013-02" db="EMBL/GenBank/DDBJ databases">
        <authorList>
            <person name="Hughes D."/>
        </authorList>
    </citation>
    <scope>NUCLEOTIDE SEQUENCE</scope>
    <source>
        <strain>Durham</strain>
        <strain evidence="8">NC isolate 2 -- Noor lab</strain>
    </source>
</reference>
<dbReference type="GO" id="GO:0016020">
    <property type="term" value="C:membrane"/>
    <property type="evidence" value="ECO:0007669"/>
    <property type="project" value="TreeGrafter"/>
</dbReference>
<dbReference type="OMA" id="FLRTHGN"/>
<organism evidence="7 8">
    <name type="scientific">Megaselia scalaris</name>
    <name type="common">Humpbacked fly</name>
    <name type="synonym">Phora scalaris</name>
    <dbReference type="NCBI Taxonomy" id="36166"/>
    <lineage>
        <taxon>Eukaryota</taxon>
        <taxon>Metazoa</taxon>
        <taxon>Ecdysozoa</taxon>
        <taxon>Arthropoda</taxon>
        <taxon>Hexapoda</taxon>
        <taxon>Insecta</taxon>
        <taxon>Pterygota</taxon>
        <taxon>Neoptera</taxon>
        <taxon>Endopterygota</taxon>
        <taxon>Diptera</taxon>
        <taxon>Brachycera</taxon>
        <taxon>Muscomorpha</taxon>
        <taxon>Platypezoidea</taxon>
        <taxon>Phoridae</taxon>
        <taxon>Megaseliini</taxon>
        <taxon>Megaselia</taxon>
    </lineage>
</organism>
<dbReference type="InterPro" id="IPR001164">
    <property type="entry name" value="ArfGAP_dom"/>
</dbReference>
<dbReference type="EMBL" id="CAQQ02073464">
    <property type="status" value="NOT_ANNOTATED_CDS"/>
    <property type="molecule type" value="Genomic_DNA"/>
</dbReference>
<feature type="domain" description="Arf-GAP" evidence="6">
    <location>
        <begin position="5"/>
        <end position="69"/>
    </location>
</feature>
<sequence length="479" mass="51303">MEIKRGLTPPHRVKSISMATFTPEEIEFLKSHGNEECAKTWLGLWDPKRNVHQDQRELIIDKYERKRYYLEPGSPLKSITNLSSSNNKTNSNTNNSNSNSSYNHLSNGLKSITLTPPSSRGSHSSLNGSLNGSTGGVNGFNNFLNRKTSNSSVDCGSSINGNCNGSSGFSSDSDFADFGSANIFDATSTNNTINNSVSSNNSSFNSSFKQQNGSILDLHNGRSSAPAVNNENFADFDHAPIYNAAGGNQIRNPGSNSIPCHHHQQQQTFTMFQQNSNGNPINQQQIQWNSLWPASPASSSNNNNNWSLPVSTTNPQMNGNSNNTSMKNSTSTVTPDRYAALKDLDEEFRETKAQAAAAQAVQQQGPTVPTNGNNVMGSPNPFKSQQIANPFQATTNIQMFPNTAPIVPQPLFGSGFNANGFTNGNNFGGSPAYVPNGSCGFGFGALQPQQPIAATGMGAFSNPFAATVNSSGNSNNPFL</sequence>
<keyword evidence="1" id="KW-0479">Metal-binding</keyword>
<dbReference type="AlphaFoldDB" id="T1GJ67"/>
<dbReference type="PANTHER" id="PTHR46134">
    <property type="entry name" value="DRONGO, ISOFORM F"/>
    <property type="match status" value="1"/>
</dbReference>
<dbReference type="InterPro" id="IPR052248">
    <property type="entry name" value="Arf-GAP_FG-repeat_protein"/>
</dbReference>
<feature type="compositionally biased region" description="Polar residues" evidence="5">
    <location>
        <begin position="108"/>
        <end position="117"/>
    </location>
</feature>
<dbReference type="InterPro" id="IPR037278">
    <property type="entry name" value="ARFGAP/RecO"/>
</dbReference>
<feature type="compositionally biased region" description="Low complexity" evidence="5">
    <location>
        <begin position="76"/>
        <end position="107"/>
    </location>
</feature>
<dbReference type="EMBL" id="CAQQ02073469">
    <property type="status" value="NOT_ANNOTATED_CDS"/>
    <property type="molecule type" value="Genomic_DNA"/>
</dbReference>
<feature type="region of interest" description="Disordered" evidence="5">
    <location>
        <begin position="74"/>
        <end position="130"/>
    </location>
</feature>
<accession>T1GJ67</accession>
<proteinExistence type="predicted"/>
<dbReference type="SUPFAM" id="SSF57863">
    <property type="entry name" value="ArfGap/RecO-like zinc finger"/>
    <property type="match status" value="1"/>
</dbReference>
<dbReference type="EMBL" id="CAQQ02073466">
    <property type="status" value="NOT_ANNOTATED_CDS"/>
    <property type="molecule type" value="Genomic_DNA"/>
</dbReference>
<protein>
    <recommendedName>
        <fullName evidence="6">Arf-GAP domain-containing protein</fullName>
    </recommendedName>
</protein>
<keyword evidence="4" id="KW-0862">Zinc</keyword>
<dbReference type="EMBL" id="CAQQ02073470">
    <property type="status" value="NOT_ANNOTATED_CDS"/>
    <property type="molecule type" value="Genomic_DNA"/>
</dbReference>
<evidence type="ECO:0000313" key="7">
    <source>
        <dbReference type="EnsemblMetazoa" id="MESCA003511-PA"/>
    </source>
</evidence>
<dbReference type="GO" id="GO:0008270">
    <property type="term" value="F:zinc ion binding"/>
    <property type="evidence" value="ECO:0007669"/>
    <property type="project" value="UniProtKB-KW"/>
</dbReference>
<dbReference type="EMBL" id="CAQQ02073468">
    <property type="status" value="NOT_ANNOTATED_CDS"/>
    <property type="molecule type" value="Genomic_DNA"/>
</dbReference>
<evidence type="ECO:0000256" key="3">
    <source>
        <dbReference type="ARBA" id="ARBA00022771"/>
    </source>
</evidence>
<keyword evidence="3" id="KW-0863">Zinc-finger</keyword>
<evidence type="ECO:0000259" key="6">
    <source>
        <dbReference type="Pfam" id="PF01412"/>
    </source>
</evidence>
<feature type="compositionally biased region" description="Low complexity" evidence="5">
    <location>
        <begin position="320"/>
        <end position="332"/>
    </location>
</feature>
<dbReference type="PANTHER" id="PTHR46134:SF3">
    <property type="entry name" value="ARFGAP WITH FG REPEATS 1"/>
    <property type="match status" value="1"/>
</dbReference>
<dbReference type="Proteomes" id="UP000015102">
    <property type="component" value="Unassembled WGS sequence"/>
</dbReference>
<name>T1GJ67_MEGSC</name>
<evidence type="ECO:0000313" key="8">
    <source>
        <dbReference type="Proteomes" id="UP000015102"/>
    </source>
</evidence>
<evidence type="ECO:0000256" key="2">
    <source>
        <dbReference type="ARBA" id="ARBA00022737"/>
    </source>
</evidence>
<dbReference type="EnsemblMetazoa" id="MESCA003511-RA">
    <property type="protein sequence ID" value="MESCA003511-PA"/>
    <property type="gene ID" value="MESCA003511"/>
</dbReference>
<keyword evidence="8" id="KW-1185">Reference proteome</keyword>
<feature type="region of interest" description="Disordered" evidence="5">
    <location>
        <begin position="244"/>
        <end position="265"/>
    </location>
</feature>
<dbReference type="InterPro" id="IPR038508">
    <property type="entry name" value="ArfGAP_dom_sf"/>
</dbReference>